<gene>
    <name evidence="10" type="ORF">EXM22_08555</name>
</gene>
<keyword evidence="5 7" id="KW-1133">Transmembrane helix</keyword>
<dbReference type="Pfam" id="PF00924">
    <property type="entry name" value="MS_channel_2nd"/>
    <property type="match status" value="1"/>
</dbReference>
<dbReference type="KEGG" id="ock:EXM22_08555"/>
<dbReference type="RefSeq" id="WP_149486112.1">
    <property type="nucleotide sequence ID" value="NZ_CP036150.1"/>
</dbReference>
<sequence length="548" mass="62592">MYNLDRLLRLFSDWSIGSLVYGAGGFFTIFLIQELIFHSLIKKNRSQKPEVKKVLHFFYFHLLCIFRVFVRFELLYLFLRIVKHSPGPQFPWSLVYGAVSSIILTSGIFIPVYMLLNLGLVFLNSKAAQSETEKSQDSDPFIPDQSEEGEQTLKAGLAHNRGLKFTLFFLSFSIVMWNILGLLPVELETSEIVRTGLLLNGLVISCLILMVVQKIFKTTLAVLEGAEETERIIIIVRSLSKPVQFITLACILIWFKQMVLEIPGYANVLDKMINLFFLAAVILFIFQFVEILGMRLSSYSDQDTNNVDKTFVELLRMIIRISIILAGVFSAVQIITGKPLTALLAGLGIGGLAVALAAQDTLKNFFGSIMIMTDKPFKIGERVHVNEYDGTIEAIGFRSTRIRTLVGHQVIIPNEQMASSSIENIGRRPHIRRLTNITVTYGTTLEKMEQALDIIKNILDNHEGMHEDYPPRVYFNEYNPDSLNILMLFWYFPPDYWKFMEFSERVNFRIMKEFSEAGIEFAFPTTTTVLEQPDGQSLRFSMENKEVR</sequence>
<evidence type="ECO:0000256" key="4">
    <source>
        <dbReference type="ARBA" id="ARBA00022692"/>
    </source>
</evidence>
<feature type="transmembrane region" description="Helical" evidence="7">
    <location>
        <begin position="162"/>
        <end position="180"/>
    </location>
</feature>
<feature type="transmembrane region" description="Helical" evidence="7">
    <location>
        <begin position="192"/>
        <end position="212"/>
    </location>
</feature>
<evidence type="ECO:0000256" key="3">
    <source>
        <dbReference type="ARBA" id="ARBA00022475"/>
    </source>
</evidence>
<dbReference type="InterPro" id="IPR006685">
    <property type="entry name" value="MscS_channel_2nd"/>
</dbReference>
<dbReference type="InterPro" id="IPR011014">
    <property type="entry name" value="MscS_channel_TM-2"/>
</dbReference>
<evidence type="ECO:0000313" key="10">
    <source>
        <dbReference type="EMBL" id="QEN08032.1"/>
    </source>
</evidence>
<dbReference type="Gene3D" id="3.30.70.100">
    <property type="match status" value="1"/>
</dbReference>
<feature type="domain" description="Mechanosensitive ion channel MscS" evidence="8">
    <location>
        <begin position="360"/>
        <end position="425"/>
    </location>
</feature>
<comment type="subcellular location">
    <subcellularLocation>
        <location evidence="1">Cell membrane</location>
        <topology evidence="1">Multi-pass membrane protein</topology>
    </subcellularLocation>
</comment>
<evidence type="ECO:0000313" key="11">
    <source>
        <dbReference type="Proteomes" id="UP000324209"/>
    </source>
</evidence>
<name>A0A5C1QPC6_9SPIO</name>
<protein>
    <submittedName>
        <fullName evidence="10">Mechanosensitive ion channel family protein</fullName>
    </submittedName>
</protein>
<reference evidence="10 11" key="1">
    <citation type="submission" date="2019-02" db="EMBL/GenBank/DDBJ databases">
        <title>Complete Genome Sequence and Methylome Analysis of free living Spirochaetas.</title>
        <authorList>
            <person name="Fomenkov A."/>
            <person name="Dubinina G."/>
            <person name="Leshcheva N."/>
            <person name="Mikheeva N."/>
            <person name="Grabovich M."/>
            <person name="Vincze T."/>
            <person name="Roberts R.J."/>
        </authorList>
    </citation>
    <scope>NUCLEOTIDE SEQUENCE [LARGE SCALE GENOMIC DNA]</scope>
    <source>
        <strain evidence="10 11">K2</strain>
    </source>
</reference>
<comment type="similarity">
    <text evidence="2">Belongs to the MscS (TC 1.A.23) family.</text>
</comment>
<dbReference type="InterPro" id="IPR023408">
    <property type="entry name" value="MscS_beta-dom_sf"/>
</dbReference>
<dbReference type="SUPFAM" id="SSF82689">
    <property type="entry name" value="Mechanosensitive channel protein MscS (YggB), C-terminal domain"/>
    <property type="match status" value="1"/>
</dbReference>
<feature type="transmembrane region" description="Helical" evidence="7">
    <location>
        <begin position="275"/>
        <end position="296"/>
    </location>
</feature>
<dbReference type="InterPro" id="IPR011066">
    <property type="entry name" value="MscS_channel_C_sf"/>
</dbReference>
<feature type="transmembrane region" description="Helical" evidence="7">
    <location>
        <begin position="342"/>
        <end position="362"/>
    </location>
</feature>
<feature type="transmembrane region" description="Helical" evidence="7">
    <location>
        <begin position="232"/>
        <end position="255"/>
    </location>
</feature>
<accession>A0A5C1QPC6</accession>
<dbReference type="Pfam" id="PF21082">
    <property type="entry name" value="MS_channel_3rd"/>
    <property type="match status" value="1"/>
</dbReference>
<keyword evidence="4 7" id="KW-0812">Transmembrane</keyword>
<dbReference type="InterPro" id="IPR010920">
    <property type="entry name" value="LSM_dom_sf"/>
</dbReference>
<keyword evidence="3" id="KW-1003">Cell membrane</keyword>
<feature type="domain" description="Mechanosensitive ion channel MscS C-terminal" evidence="9">
    <location>
        <begin position="435"/>
        <end position="521"/>
    </location>
</feature>
<dbReference type="PANTHER" id="PTHR30221:SF1">
    <property type="entry name" value="SMALL-CONDUCTANCE MECHANOSENSITIVE CHANNEL"/>
    <property type="match status" value="1"/>
</dbReference>
<evidence type="ECO:0000256" key="6">
    <source>
        <dbReference type="ARBA" id="ARBA00023136"/>
    </source>
</evidence>
<dbReference type="PANTHER" id="PTHR30221">
    <property type="entry name" value="SMALL-CONDUCTANCE MECHANOSENSITIVE CHANNEL"/>
    <property type="match status" value="1"/>
</dbReference>
<dbReference type="Proteomes" id="UP000324209">
    <property type="component" value="Chromosome"/>
</dbReference>
<dbReference type="EMBL" id="CP036150">
    <property type="protein sequence ID" value="QEN08032.1"/>
    <property type="molecule type" value="Genomic_DNA"/>
</dbReference>
<evidence type="ECO:0000256" key="2">
    <source>
        <dbReference type="ARBA" id="ARBA00008017"/>
    </source>
</evidence>
<dbReference type="InterPro" id="IPR045275">
    <property type="entry name" value="MscS_archaea/bacteria_type"/>
</dbReference>
<feature type="transmembrane region" description="Helical" evidence="7">
    <location>
        <begin position="317"/>
        <end position="336"/>
    </location>
</feature>
<dbReference type="InterPro" id="IPR049278">
    <property type="entry name" value="MS_channel_C"/>
</dbReference>
<evidence type="ECO:0000256" key="5">
    <source>
        <dbReference type="ARBA" id="ARBA00022989"/>
    </source>
</evidence>
<dbReference type="AlphaFoldDB" id="A0A5C1QPC6"/>
<evidence type="ECO:0000256" key="1">
    <source>
        <dbReference type="ARBA" id="ARBA00004651"/>
    </source>
</evidence>
<feature type="transmembrane region" description="Helical" evidence="7">
    <location>
        <begin position="94"/>
        <end position="116"/>
    </location>
</feature>
<dbReference type="Gene3D" id="2.30.30.60">
    <property type="match status" value="1"/>
</dbReference>
<feature type="transmembrane region" description="Helical" evidence="7">
    <location>
        <begin position="58"/>
        <end position="82"/>
    </location>
</feature>
<dbReference type="OrthoDB" id="9809206at2"/>
<organism evidence="10 11">
    <name type="scientific">Oceanispirochaeta crateris</name>
    <dbReference type="NCBI Taxonomy" id="2518645"/>
    <lineage>
        <taxon>Bacteria</taxon>
        <taxon>Pseudomonadati</taxon>
        <taxon>Spirochaetota</taxon>
        <taxon>Spirochaetia</taxon>
        <taxon>Spirochaetales</taxon>
        <taxon>Spirochaetaceae</taxon>
        <taxon>Oceanispirochaeta</taxon>
    </lineage>
</organism>
<dbReference type="GO" id="GO:0005886">
    <property type="term" value="C:plasma membrane"/>
    <property type="evidence" value="ECO:0007669"/>
    <property type="project" value="UniProtKB-SubCell"/>
</dbReference>
<keyword evidence="11" id="KW-1185">Reference proteome</keyword>
<evidence type="ECO:0000256" key="7">
    <source>
        <dbReference type="SAM" id="Phobius"/>
    </source>
</evidence>
<feature type="transmembrane region" description="Helical" evidence="7">
    <location>
        <begin position="20"/>
        <end position="37"/>
    </location>
</feature>
<evidence type="ECO:0000259" key="8">
    <source>
        <dbReference type="Pfam" id="PF00924"/>
    </source>
</evidence>
<evidence type="ECO:0000259" key="9">
    <source>
        <dbReference type="Pfam" id="PF21082"/>
    </source>
</evidence>
<dbReference type="SUPFAM" id="SSF50182">
    <property type="entry name" value="Sm-like ribonucleoproteins"/>
    <property type="match status" value="1"/>
</dbReference>
<dbReference type="Gene3D" id="1.10.287.1260">
    <property type="match status" value="1"/>
</dbReference>
<dbReference type="SUPFAM" id="SSF82861">
    <property type="entry name" value="Mechanosensitive channel protein MscS (YggB), transmembrane region"/>
    <property type="match status" value="1"/>
</dbReference>
<dbReference type="GO" id="GO:0008381">
    <property type="term" value="F:mechanosensitive monoatomic ion channel activity"/>
    <property type="evidence" value="ECO:0007669"/>
    <property type="project" value="InterPro"/>
</dbReference>
<proteinExistence type="inferred from homology"/>
<keyword evidence="6 7" id="KW-0472">Membrane</keyword>